<gene>
    <name evidence="1" type="ORF">L1987_19214</name>
</gene>
<evidence type="ECO:0000313" key="1">
    <source>
        <dbReference type="EMBL" id="KAI3809618.1"/>
    </source>
</evidence>
<name>A0ACB9IN05_9ASTR</name>
<protein>
    <submittedName>
        <fullName evidence="1">Uncharacterized protein</fullName>
    </submittedName>
</protein>
<proteinExistence type="predicted"/>
<dbReference type="EMBL" id="CM042024">
    <property type="protein sequence ID" value="KAI3809618.1"/>
    <property type="molecule type" value="Genomic_DNA"/>
</dbReference>
<accession>A0ACB9IN05</accession>
<comment type="caution">
    <text evidence="1">The sequence shown here is derived from an EMBL/GenBank/DDBJ whole genome shotgun (WGS) entry which is preliminary data.</text>
</comment>
<reference evidence="1 2" key="2">
    <citation type="journal article" date="2022" name="Mol. Ecol. Resour.">
        <title>The genomes of chicory, endive, great burdock and yacon provide insights into Asteraceae paleo-polyploidization history and plant inulin production.</title>
        <authorList>
            <person name="Fan W."/>
            <person name="Wang S."/>
            <person name="Wang H."/>
            <person name="Wang A."/>
            <person name="Jiang F."/>
            <person name="Liu H."/>
            <person name="Zhao H."/>
            <person name="Xu D."/>
            <person name="Zhang Y."/>
        </authorList>
    </citation>
    <scope>NUCLEOTIDE SEQUENCE [LARGE SCALE GENOMIC DNA]</scope>
    <source>
        <strain evidence="2">cv. Yunnan</strain>
        <tissue evidence="1">Leaves</tissue>
    </source>
</reference>
<evidence type="ECO:0000313" key="2">
    <source>
        <dbReference type="Proteomes" id="UP001056120"/>
    </source>
</evidence>
<sequence length="68" mass="7666">MKSINMKKEKKSVLEVVTFTAWTFYLRVKARGKGVDVYLLLEKCEVTGCEQSNQSSAPFGASTVDRFN</sequence>
<reference evidence="2" key="1">
    <citation type="journal article" date="2022" name="Mol. Ecol. Resour.">
        <title>The genomes of chicory, endive, great burdock and yacon provide insights into Asteraceae palaeo-polyploidization history and plant inulin production.</title>
        <authorList>
            <person name="Fan W."/>
            <person name="Wang S."/>
            <person name="Wang H."/>
            <person name="Wang A."/>
            <person name="Jiang F."/>
            <person name="Liu H."/>
            <person name="Zhao H."/>
            <person name="Xu D."/>
            <person name="Zhang Y."/>
        </authorList>
    </citation>
    <scope>NUCLEOTIDE SEQUENCE [LARGE SCALE GENOMIC DNA]</scope>
    <source>
        <strain evidence="2">cv. Yunnan</strain>
    </source>
</reference>
<dbReference type="Proteomes" id="UP001056120">
    <property type="component" value="Linkage Group LG07"/>
</dbReference>
<organism evidence="1 2">
    <name type="scientific">Smallanthus sonchifolius</name>
    <dbReference type="NCBI Taxonomy" id="185202"/>
    <lineage>
        <taxon>Eukaryota</taxon>
        <taxon>Viridiplantae</taxon>
        <taxon>Streptophyta</taxon>
        <taxon>Embryophyta</taxon>
        <taxon>Tracheophyta</taxon>
        <taxon>Spermatophyta</taxon>
        <taxon>Magnoliopsida</taxon>
        <taxon>eudicotyledons</taxon>
        <taxon>Gunneridae</taxon>
        <taxon>Pentapetalae</taxon>
        <taxon>asterids</taxon>
        <taxon>campanulids</taxon>
        <taxon>Asterales</taxon>
        <taxon>Asteraceae</taxon>
        <taxon>Asteroideae</taxon>
        <taxon>Heliantheae alliance</taxon>
        <taxon>Millerieae</taxon>
        <taxon>Smallanthus</taxon>
    </lineage>
</organism>
<keyword evidence="2" id="KW-1185">Reference proteome</keyword>